<keyword evidence="1" id="KW-0472">Membrane</keyword>
<reference evidence="3" key="1">
    <citation type="journal article" date="2019" name="Int. J. Syst. Evol. Microbiol.">
        <title>The Global Catalogue of Microorganisms (GCM) 10K type strain sequencing project: providing services to taxonomists for standard genome sequencing and annotation.</title>
        <authorList>
            <consortium name="The Broad Institute Genomics Platform"/>
            <consortium name="The Broad Institute Genome Sequencing Center for Infectious Disease"/>
            <person name="Wu L."/>
            <person name="Ma J."/>
        </authorList>
    </citation>
    <scope>NUCLEOTIDE SEQUENCE [LARGE SCALE GENOMIC DNA]</scope>
    <source>
        <strain evidence="3">JCM 18204</strain>
    </source>
</reference>
<protein>
    <recommendedName>
        <fullName evidence="4">DUF1049 domain-containing protein</fullName>
    </recommendedName>
</protein>
<keyword evidence="1" id="KW-1133">Transmembrane helix</keyword>
<comment type="caution">
    <text evidence="2">The sequence shown here is derived from an EMBL/GenBank/DDBJ whole genome shotgun (WGS) entry which is preliminary data.</text>
</comment>
<evidence type="ECO:0000313" key="3">
    <source>
        <dbReference type="Proteomes" id="UP001499959"/>
    </source>
</evidence>
<dbReference type="RefSeq" id="WP_345302982.1">
    <property type="nucleotide sequence ID" value="NZ_BAABJE010000007.1"/>
</dbReference>
<proteinExistence type="predicted"/>
<gene>
    <name evidence="2" type="ORF">GCM10023307_17990</name>
</gene>
<dbReference type="EMBL" id="BAABJE010000007">
    <property type="protein sequence ID" value="GAA4792904.1"/>
    <property type="molecule type" value="Genomic_DNA"/>
</dbReference>
<sequence>MHPAKTAWKPPIGLLLLDVLGVALLAVGLVMQFAPDASLAQALPAALRLPLLIVGGGMAALGWAGMVISLLAHRRR</sequence>
<evidence type="ECO:0000313" key="2">
    <source>
        <dbReference type="EMBL" id="GAA4792904.1"/>
    </source>
</evidence>
<accession>A0ABP9BAY6</accession>
<evidence type="ECO:0000256" key="1">
    <source>
        <dbReference type="SAM" id="Phobius"/>
    </source>
</evidence>
<feature type="transmembrane region" description="Helical" evidence="1">
    <location>
        <begin position="51"/>
        <end position="72"/>
    </location>
</feature>
<organism evidence="2 3">
    <name type="scientific">Lysobacter hankyongensis</name>
    <dbReference type="NCBI Taxonomy" id="1176535"/>
    <lineage>
        <taxon>Bacteria</taxon>
        <taxon>Pseudomonadati</taxon>
        <taxon>Pseudomonadota</taxon>
        <taxon>Gammaproteobacteria</taxon>
        <taxon>Lysobacterales</taxon>
        <taxon>Lysobacteraceae</taxon>
        <taxon>Lysobacter</taxon>
    </lineage>
</organism>
<dbReference type="Proteomes" id="UP001499959">
    <property type="component" value="Unassembled WGS sequence"/>
</dbReference>
<feature type="transmembrane region" description="Helical" evidence="1">
    <location>
        <begin position="12"/>
        <end position="31"/>
    </location>
</feature>
<keyword evidence="3" id="KW-1185">Reference proteome</keyword>
<evidence type="ECO:0008006" key="4">
    <source>
        <dbReference type="Google" id="ProtNLM"/>
    </source>
</evidence>
<keyword evidence="1" id="KW-0812">Transmembrane</keyword>
<name>A0ABP9BAY6_9GAMM</name>